<gene>
    <name evidence="4" type="ORF">Amon01_000479800</name>
</gene>
<keyword evidence="5" id="KW-1185">Reference proteome</keyword>
<accession>A0A9W6Z0Z2</accession>
<proteinExistence type="predicted"/>
<dbReference type="PANTHER" id="PTHR12029">
    <property type="entry name" value="RNA METHYLTRANSFERASE"/>
    <property type="match status" value="1"/>
</dbReference>
<dbReference type="Proteomes" id="UP001165063">
    <property type="component" value="Unassembled WGS sequence"/>
</dbReference>
<dbReference type="AlphaFoldDB" id="A0A9W6Z0Z2"/>
<sequence length="520" mass="58663">MNVFKLDIIIAGIYDKDLNLSGIPLYKQAYGDPEVSYKIYINVITASVKSSAFALQIWNYILGNDQIFHFLKPLKRTDTGEQWKRIQLLVLMVISMKRLEKADLIRLVTKTMVPKLFKEASPLCRMYIEWMIAYTVYTYPESKDEIFVQFEKDIKKQAPLTLTAFERISVLIARQLTDKNKTEFIEKFAATVLIPSATSNRALNRHFSVSLICSIQNVIEKKELVLSEELTTTMKSIYQIAANADGFGQYRSGDALLWDISKDFTLVGLNGGVLLKISDREIDAVREKEWLQFVTDEQKQLLNVPIGEDDESSWVHTKRIDEVKVETFYPNGYQESIGSSLLQTKSGAWSTVIEVDSNTRAAASIKRSPLIVVASLVDKAPNLGGICRLSDVLGAGWLTLNDLSVKDSIEFKSVAVTADRWMPMIEVKIEEITEFMRMKKKEGYSLIGLEQTDNSVELNSDLKFPEKSLILLGKEKEGIPGDLLAELDQCVIIKQVGVIRSMNIQTATAVIVHAYSSQHC</sequence>
<name>A0A9W6Z0Z2_AMBMO</name>
<dbReference type="InterPro" id="IPR029026">
    <property type="entry name" value="tRNA_m1G_MTases_N"/>
</dbReference>
<dbReference type="GO" id="GO:0003723">
    <property type="term" value="F:RNA binding"/>
    <property type="evidence" value="ECO:0007669"/>
    <property type="project" value="InterPro"/>
</dbReference>
<protein>
    <submittedName>
        <fullName evidence="4">Unnamed protein product</fullName>
    </submittedName>
</protein>
<reference evidence="4" key="1">
    <citation type="submission" date="2023-04" db="EMBL/GenBank/DDBJ databases">
        <title>Ambrosiozyma monospora NBRC 1965.</title>
        <authorList>
            <person name="Ichikawa N."/>
            <person name="Sato H."/>
            <person name="Tonouchi N."/>
        </authorList>
    </citation>
    <scope>NUCLEOTIDE SEQUENCE</scope>
    <source>
        <strain evidence="4">NBRC 1965</strain>
    </source>
</reference>
<evidence type="ECO:0000313" key="5">
    <source>
        <dbReference type="Proteomes" id="UP001165063"/>
    </source>
</evidence>
<comment type="caution">
    <text evidence="4">The sequence shown here is derived from an EMBL/GenBank/DDBJ whole genome shotgun (WGS) entry which is preliminary data.</text>
</comment>
<keyword evidence="2" id="KW-0808">Transferase</keyword>
<dbReference type="InterPro" id="IPR001537">
    <property type="entry name" value="SpoU_MeTrfase"/>
</dbReference>
<evidence type="ECO:0000259" key="3">
    <source>
        <dbReference type="Pfam" id="PF00588"/>
    </source>
</evidence>
<evidence type="ECO:0000313" key="4">
    <source>
        <dbReference type="EMBL" id="GMG37367.1"/>
    </source>
</evidence>
<feature type="domain" description="tRNA/rRNA methyltransferase SpoU type" evidence="3">
    <location>
        <begin position="370"/>
        <end position="512"/>
    </location>
</feature>
<dbReference type="PANTHER" id="PTHR12029:SF11">
    <property type="entry name" value="METHYLTRANSFERASE TARBP1-RELATED"/>
    <property type="match status" value="1"/>
</dbReference>
<organism evidence="4 5">
    <name type="scientific">Ambrosiozyma monospora</name>
    <name type="common">Yeast</name>
    <name type="synonym">Endomycopsis monosporus</name>
    <dbReference type="NCBI Taxonomy" id="43982"/>
    <lineage>
        <taxon>Eukaryota</taxon>
        <taxon>Fungi</taxon>
        <taxon>Dikarya</taxon>
        <taxon>Ascomycota</taxon>
        <taxon>Saccharomycotina</taxon>
        <taxon>Pichiomycetes</taxon>
        <taxon>Pichiales</taxon>
        <taxon>Pichiaceae</taxon>
        <taxon>Ambrosiozyma</taxon>
    </lineage>
</organism>
<evidence type="ECO:0000256" key="2">
    <source>
        <dbReference type="ARBA" id="ARBA00022679"/>
    </source>
</evidence>
<dbReference type="SUPFAM" id="SSF75217">
    <property type="entry name" value="alpha/beta knot"/>
    <property type="match status" value="1"/>
</dbReference>
<dbReference type="GO" id="GO:0016423">
    <property type="term" value="F:tRNA (guanine) methyltransferase activity"/>
    <property type="evidence" value="ECO:0007669"/>
    <property type="project" value="InterPro"/>
</dbReference>
<dbReference type="Pfam" id="PF00588">
    <property type="entry name" value="SpoU_methylase"/>
    <property type="match status" value="1"/>
</dbReference>
<dbReference type="FunFam" id="3.40.1280.10:FF:000022">
    <property type="entry name" value="Trm3p"/>
    <property type="match status" value="1"/>
</dbReference>
<dbReference type="CDD" id="cd18091">
    <property type="entry name" value="SpoU-like_TRM3-like"/>
    <property type="match status" value="1"/>
</dbReference>
<dbReference type="InterPro" id="IPR029028">
    <property type="entry name" value="Alpha/beta_knot_MTases"/>
</dbReference>
<dbReference type="OrthoDB" id="241340at2759"/>
<dbReference type="GO" id="GO:0030488">
    <property type="term" value="P:tRNA methylation"/>
    <property type="evidence" value="ECO:0007669"/>
    <property type="project" value="InterPro"/>
</dbReference>
<dbReference type="InterPro" id="IPR044748">
    <property type="entry name" value="Trm3/TARBP1_C"/>
</dbReference>
<evidence type="ECO:0000256" key="1">
    <source>
        <dbReference type="ARBA" id="ARBA00022603"/>
    </source>
</evidence>
<dbReference type="EMBL" id="BSXU01002419">
    <property type="protein sequence ID" value="GMG37367.1"/>
    <property type="molecule type" value="Genomic_DNA"/>
</dbReference>
<dbReference type="Gene3D" id="3.40.1280.10">
    <property type="match status" value="1"/>
</dbReference>
<keyword evidence="1" id="KW-0489">Methyltransferase</keyword>
<dbReference type="InterPro" id="IPR045330">
    <property type="entry name" value="TRM3/TARBP1"/>
</dbReference>